<evidence type="ECO:0000256" key="4">
    <source>
        <dbReference type="PIRNR" id="PIRNR006707"/>
    </source>
</evidence>
<evidence type="ECO:0000256" key="1">
    <source>
        <dbReference type="ARBA" id="ARBA00023015"/>
    </source>
</evidence>
<protein>
    <recommendedName>
        <fullName evidence="4">HTH-type transcriptional regulator</fullName>
    </recommendedName>
</protein>
<dbReference type="InterPro" id="IPR036390">
    <property type="entry name" value="WH_DNA-bd_sf"/>
</dbReference>
<evidence type="ECO:0000313" key="6">
    <source>
        <dbReference type="Proteomes" id="UP000809243"/>
    </source>
</evidence>
<keyword evidence="3 4" id="KW-0804">Transcription</keyword>
<evidence type="ECO:0000313" key="5">
    <source>
        <dbReference type="EMBL" id="MBN2067001.1"/>
    </source>
</evidence>
<evidence type="ECO:0000256" key="2">
    <source>
        <dbReference type="ARBA" id="ARBA00023125"/>
    </source>
</evidence>
<comment type="similarity">
    <text evidence="4">Belongs to the GbsR family.</text>
</comment>
<dbReference type="InterPro" id="IPR052362">
    <property type="entry name" value="HTH-GbsR_regulator"/>
</dbReference>
<proteinExistence type="inferred from homology"/>
<dbReference type="SUPFAM" id="SSF46785">
    <property type="entry name" value="Winged helix' DNA-binding domain"/>
    <property type="match status" value="1"/>
</dbReference>
<keyword evidence="2 4" id="KW-0238">DNA-binding</keyword>
<dbReference type="Proteomes" id="UP000809243">
    <property type="component" value="Unassembled WGS sequence"/>
</dbReference>
<evidence type="ECO:0000256" key="3">
    <source>
        <dbReference type="ARBA" id="ARBA00023163"/>
    </source>
</evidence>
<reference evidence="5" key="1">
    <citation type="submission" date="2021-01" db="EMBL/GenBank/DDBJ databases">
        <title>Active Sulfur Cycling in an Early Earth Analoge.</title>
        <authorList>
            <person name="Hahn C.R."/>
            <person name="Youssef N.H."/>
            <person name="Elshahed M."/>
        </authorList>
    </citation>
    <scope>NUCLEOTIDE SEQUENCE</scope>
    <source>
        <strain evidence="5">Zod_Metabat.1151</strain>
    </source>
</reference>
<dbReference type="EMBL" id="JAFGDB010000015">
    <property type="protein sequence ID" value="MBN2067001.1"/>
    <property type="molecule type" value="Genomic_DNA"/>
</dbReference>
<dbReference type="InterPro" id="IPR036388">
    <property type="entry name" value="WH-like_DNA-bd_sf"/>
</dbReference>
<comment type="caution">
    <text evidence="5">The sequence shown here is derived from an EMBL/GenBank/DDBJ whole genome shotgun (WGS) entry which is preliminary data.</text>
</comment>
<dbReference type="PANTHER" id="PTHR38465:SF1">
    <property type="entry name" value="HTH-TYPE TRANSCRIPTIONAL REGULATOR MJ1563-RELATED"/>
    <property type="match status" value="1"/>
</dbReference>
<gene>
    <name evidence="5" type="ORF">JW744_00875</name>
</gene>
<dbReference type="AlphaFoldDB" id="A0A938YWK1"/>
<dbReference type="InterPro" id="IPR026282">
    <property type="entry name" value="MJ1563"/>
</dbReference>
<keyword evidence="1 4" id="KW-0805">Transcription regulation</keyword>
<accession>A0A938YWK1</accession>
<dbReference type="GO" id="GO:0003677">
    <property type="term" value="F:DNA binding"/>
    <property type="evidence" value="ECO:0007669"/>
    <property type="project" value="UniProtKB-UniRule"/>
</dbReference>
<dbReference type="PIRSF" id="PIRSF006707">
    <property type="entry name" value="MJ1563"/>
    <property type="match status" value="1"/>
</dbReference>
<organism evidence="5 6">
    <name type="scientific">Candidatus Iainarchaeum sp</name>
    <dbReference type="NCBI Taxonomy" id="3101447"/>
    <lineage>
        <taxon>Archaea</taxon>
        <taxon>Candidatus Iainarchaeota</taxon>
        <taxon>Candidatus Iainarchaeia</taxon>
        <taxon>Candidatus Iainarchaeales</taxon>
        <taxon>Candidatus Iainarchaeaceae</taxon>
        <taxon>Candidatus Iainarchaeum</taxon>
    </lineage>
</organism>
<dbReference type="PANTHER" id="PTHR38465">
    <property type="entry name" value="HTH-TYPE TRANSCRIPTIONAL REGULATOR MJ1563-RELATED"/>
    <property type="match status" value="1"/>
</dbReference>
<name>A0A938YWK1_9ARCH</name>
<dbReference type="Gene3D" id="1.10.10.10">
    <property type="entry name" value="Winged helix-like DNA-binding domain superfamily/Winged helix DNA-binding domain"/>
    <property type="match status" value="1"/>
</dbReference>
<sequence length="169" mass="19184">MEIKVDEKQIEAKTLSTFATVASTLGYSDLHGKIIAVLMVEEKPIALEEVAKKTGYSRPMISLSLDLLEVFGVVKKIKKTADRKLYVQLQGDLLECLRKAIMVRIQNSIADSMQEFEESRKALQSFKGPRKKKAMNTLTVLEKQIKRLDKYVFELSKIELPEKNNHKGA</sequence>